<dbReference type="InParanoid" id="A0A7L4YQV4"/>
<dbReference type="AlphaFoldDB" id="A0A7L4YQV4"/>
<proteinExistence type="predicted"/>
<sequence>MSPTPFPLPRPTSEPVSVPINGGSFQLILRVAPELIGETRDIVDRVFAMAEAGRLTDGEPTMLGFNPYWLSQTGPQQFTVLTFDYRDTDNFQRTRTDDLTTALWIEAAQRDVVLRSGVGVAPSEVTLSVTVQRAAMDVLASGGNDSLVLARLSAPTPQQVEAGEARDSGWTLSTSEEAKRRGRRTEEVVSGRLVSLAPSIIPFLALPAGSAAEFNGATFRAAWQQTTPIRVFLDGSGAGAGRSAEEPAAPMPADASAPDGPGVGTPGVAAPTDEPAAGLQTQEHQVGELTLTTKSSTELAPNAASVVSHFARRTPEELRDGFAIGLGFNVFSLQQTGETTHAIMAPNYADPMSFHRERVDDLTVALRIAAAQAEVVRDAGVQASNTTMSDEVSVQRAAFDAYRSGAPEPLVFERVPLPQDQQVSAEGRRRSGWMLSVSRATSDNERMLQGIPAGTLVAMMPALVPFLQLPDDCVLSFAGQQFQNGYQIDSAKIVELATAHPGASMGELITEHGAGRRIL</sequence>
<evidence type="ECO:0000313" key="3">
    <source>
        <dbReference type="Proteomes" id="UP000463857"/>
    </source>
</evidence>
<protein>
    <submittedName>
        <fullName evidence="2">Uncharacterized protein</fullName>
    </submittedName>
</protein>
<name>A0A7L4YQV4_9ACTN</name>
<feature type="region of interest" description="Disordered" evidence="1">
    <location>
        <begin position="235"/>
        <end position="283"/>
    </location>
</feature>
<feature type="region of interest" description="Disordered" evidence="1">
    <location>
        <begin position="156"/>
        <end position="187"/>
    </location>
</feature>
<reference evidence="2 3" key="1">
    <citation type="journal article" date="2018" name="Int. J. Syst. Evol. Microbiol.">
        <title>Epidermidibacterium keratini gen. nov., sp. nov., a member of the family Sporichthyaceae, isolated from keratin epidermis.</title>
        <authorList>
            <person name="Lee D.G."/>
            <person name="Trujillo M.E."/>
            <person name="Kang S."/>
            <person name="Nam J.J."/>
            <person name="Kim Y.J."/>
        </authorList>
    </citation>
    <scope>NUCLEOTIDE SEQUENCE [LARGE SCALE GENOMIC DNA]</scope>
    <source>
        <strain evidence="2 3">EPI-7</strain>
    </source>
</reference>
<dbReference type="EMBL" id="CP047156">
    <property type="protein sequence ID" value="QHC01635.1"/>
    <property type="molecule type" value="Genomic_DNA"/>
</dbReference>
<keyword evidence="3" id="KW-1185">Reference proteome</keyword>
<feature type="compositionally biased region" description="Basic and acidic residues" evidence="1">
    <location>
        <begin position="176"/>
        <end position="187"/>
    </location>
</feature>
<dbReference type="Proteomes" id="UP000463857">
    <property type="component" value="Chromosome"/>
</dbReference>
<evidence type="ECO:0000256" key="1">
    <source>
        <dbReference type="SAM" id="MobiDB-lite"/>
    </source>
</evidence>
<organism evidence="2 3">
    <name type="scientific">Epidermidibacterium keratini</name>
    <dbReference type="NCBI Taxonomy" id="1891644"/>
    <lineage>
        <taxon>Bacteria</taxon>
        <taxon>Bacillati</taxon>
        <taxon>Actinomycetota</taxon>
        <taxon>Actinomycetes</taxon>
        <taxon>Sporichthyales</taxon>
        <taxon>Sporichthyaceae</taxon>
        <taxon>Epidermidibacterium</taxon>
    </lineage>
</organism>
<gene>
    <name evidence="2" type="ORF">EK0264_15945</name>
</gene>
<accession>A0A7L4YQV4</accession>
<dbReference type="KEGG" id="eke:EK0264_15945"/>
<evidence type="ECO:0000313" key="2">
    <source>
        <dbReference type="EMBL" id="QHC01635.1"/>
    </source>
</evidence>
<dbReference type="OrthoDB" id="4867848at2"/>
<feature type="compositionally biased region" description="Low complexity" evidence="1">
    <location>
        <begin position="246"/>
        <end position="272"/>
    </location>
</feature>
<dbReference type="RefSeq" id="WP_159546770.1">
    <property type="nucleotide sequence ID" value="NZ_CP047156.1"/>
</dbReference>